<dbReference type="Pfam" id="PF01553">
    <property type="entry name" value="Acyltransferase"/>
    <property type="match status" value="1"/>
</dbReference>
<organism evidence="12 13">
    <name type="scientific">Microbacter margulisiae</name>
    <dbReference type="NCBI Taxonomy" id="1350067"/>
    <lineage>
        <taxon>Bacteria</taxon>
        <taxon>Pseudomonadati</taxon>
        <taxon>Bacteroidota</taxon>
        <taxon>Bacteroidia</taxon>
        <taxon>Bacteroidales</taxon>
        <taxon>Porphyromonadaceae</taxon>
        <taxon>Microbacter</taxon>
    </lineage>
</organism>
<keyword evidence="10" id="KW-1133">Transmembrane helix</keyword>
<dbReference type="RefSeq" id="WP_183413720.1">
    <property type="nucleotide sequence ID" value="NZ_JACHYB010000002.1"/>
</dbReference>
<evidence type="ECO:0000313" key="12">
    <source>
        <dbReference type="EMBL" id="MBB3187909.1"/>
    </source>
</evidence>
<evidence type="ECO:0000313" key="13">
    <source>
        <dbReference type="Proteomes" id="UP000544222"/>
    </source>
</evidence>
<keyword evidence="9" id="KW-0443">Lipid metabolism</keyword>
<proteinExistence type="inferred from homology"/>
<keyword evidence="9" id="KW-0594">Phospholipid biosynthesis</keyword>
<dbReference type="AlphaFoldDB" id="A0A7W5H2T7"/>
<dbReference type="GO" id="GO:0016020">
    <property type="term" value="C:membrane"/>
    <property type="evidence" value="ECO:0007669"/>
    <property type="project" value="InterPro"/>
</dbReference>
<evidence type="ECO:0000259" key="11">
    <source>
        <dbReference type="SMART" id="SM00563"/>
    </source>
</evidence>
<evidence type="ECO:0000256" key="6">
    <source>
        <dbReference type="ARBA" id="ARBA00016139"/>
    </source>
</evidence>
<keyword evidence="10" id="KW-0812">Transmembrane</keyword>
<feature type="transmembrane region" description="Helical" evidence="10">
    <location>
        <begin position="12"/>
        <end position="39"/>
    </location>
</feature>
<dbReference type="EC" id="2.3.1.51" evidence="5 9"/>
<dbReference type="Proteomes" id="UP000544222">
    <property type="component" value="Unassembled WGS sequence"/>
</dbReference>
<protein>
    <recommendedName>
        <fullName evidence="6 9">1-acyl-sn-glycerol-3-phosphate acyltransferase</fullName>
        <ecNumber evidence="5 9">2.3.1.51</ecNumber>
    </recommendedName>
</protein>
<evidence type="ECO:0000256" key="5">
    <source>
        <dbReference type="ARBA" id="ARBA00013211"/>
    </source>
</evidence>
<comment type="similarity">
    <text evidence="4 9">Belongs to the 1-acyl-sn-glycerol-3-phosphate acyltransferase family.</text>
</comment>
<evidence type="ECO:0000256" key="8">
    <source>
        <dbReference type="ARBA" id="ARBA00023315"/>
    </source>
</evidence>
<dbReference type="InterPro" id="IPR004552">
    <property type="entry name" value="AGP_acyltrans"/>
</dbReference>
<dbReference type="PANTHER" id="PTHR10434">
    <property type="entry name" value="1-ACYL-SN-GLYCEROL-3-PHOSPHATE ACYLTRANSFERASE"/>
    <property type="match status" value="1"/>
</dbReference>
<dbReference type="EMBL" id="JACHYB010000002">
    <property type="protein sequence ID" value="MBB3187909.1"/>
    <property type="molecule type" value="Genomic_DNA"/>
</dbReference>
<feature type="domain" description="Phospholipid/glycerol acyltransferase" evidence="11">
    <location>
        <begin position="78"/>
        <end position="192"/>
    </location>
</feature>
<evidence type="ECO:0000256" key="2">
    <source>
        <dbReference type="ARBA" id="ARBA00004728"/>
    </source>
</evidence>
<dbReference type="SUPFAM" id="SSF69593">
    <property type="entry name" value="Glycerol-3-phosphate (1)-acyltransferase"/>
    <property type="match status" value="1"/>
</dbReference>
<keyword evidence="7 9" id="KW-0808">Transferase</keyword>
<dbReference type="PANTHER" id="PTHR10434:SF66">
    <property type="entry name" value="PHOSPHOLIPID_GLYCEROL ACYLTRANSFERASE DOMAIN-CONTAINING PROTEIN"/>
    <property type="match status" value="1"/>
</dbReference>
<comment type="pathway">
    <text evidence="2">Phospholipid metabolism; CDP-diacylglycerol biosynthesis; CDP-diacylglycerol from sn-glycerol 3-phosphate: step 2/3.</text>
</comment>
<evidence type="ECO:0000256" key="4">
    <source>
        <dbReference type="ARBA" id="ARBA00008655"/>
    </source>
</evidence>
<reference evidence="12 13" key="1">
    <citation type="submission" date="2020-08" db="EMBL/GenBank/DDBJ databases">
        <title>Genomic Encyclopedia of Type Strains, Phase IV (KMG-IV): sequencing the most valuable type-strain genomes for metagenomic binning, comparative biology and taxonomic classification.</title>
        <authorList>
            <person name="Goeker M."/>
        </authorList>
    </citation>
    <scope>NUCLEOTIDE SEQUENCE [LARGE SCALE GENOMIC DNA]</scope>
    <source>
        <strain evidence="12 13">DSM 27471</strain>
    </source>
</reference>
<dbReference type="SMART" id="SM00563">
    <property type="entry name" value="PlsC"/>
    <property type="match status" value="1"/>
</dbReference>
<accession>A0A7W5H2T7</accession>
<name>A0A7W5H2T7_9PORP</name>
<keyword evidence="10" id="KW-0472">Membrane</keyword>
<keyword evidence="9" id="KW-0444">Lipid biosynthesis</keyword>
<evidence type="ECO:0000256" key="10">
    <source>
        <dbReference type="SAM" id="Phobius"/>
    </source>
</evidence>
<gene>
    <name evidence="12" type="ORF">FHX64_002107</name>
</gene>
<evidence type="ECO:0000256" key="1">
    <source>
        <dbReference type="ARBA" id="ARBA00001141"/>
    </source>
</evidence>
<comment type="caution">
    <text evidence="12">The sequence shown here is derived from an EMBL/GenBank/DDBJ whole genome shotgun (WGS) entry which is preliminary data.</text>
</comment>
<dbReference type="NCBIfam" id="TIGR00530">
    <property type="entry name" value="AGP_acyltrn"/>
    <property type="match status" value="1"/>
</dbReference>
<dbReference type="GO" id="GO:0003841">
    <property type="term" value="F:1-acylglycerol-3-phosphate O-acyltransferase activity"/>
    <property type="evidence" value="ECO:0007669"/>
    <property type="project" value="UniProtKB-UniRule"/>
</dbReference>
<dbReference type="CDD" id="cd07989">
    <property type="entry name" value="LPLAT_AGPAT-like"/>
    <property type="match status" value="1"/>
</dbReference>
<keyword evidence="8 9" id="KW-0012">Acyltransferase</keyword>
<comment type="domain">
    <text evidence="9">The HXXXXD motif is essential for acyltransferase activity and may constitute the binding site for the phosphate moiety of the glycerol-3-phosphate.</text>
</comment>
<comment type="catalytic activity">
    <reaction evidence="1 9">
        <text>a 1-acyl-sn-glycero-3-phosphate + an acyl-CoA = a 1,2-diacyl-sn-glycero-3-phosphate + CoA</text>
        <dbReference type="Rhea" id="RHEA:19709"/>
        <dbReference type="ChEBI" id="CHEBI:57287"/>
        <dbReference type="ChEBI" id="CHEBI:57970"/>
        <dbReference type="ChEBI" id="CHEBI:58342"/>
        <dbReference type="ChEBI" id="CHEBI:58608"/>
        <dbReference type="EC" id="2.3.1.51"/>
    </reaction>
</comment>
<keyword evidence="9" id="KW-1208">Phospholipid metabolism</keyword>
<dbReference type="InterPro" id="IPR002123">
    <property type="entry name" value="Plipid/glycerol_acylTrfase"/>
</dbReference>
<sequence>MKRKFHFFTFIYQWCIFVPLFTISTIMTAISTIILAPIFKDSDITYWPARKWSRFACKGMCIKTEIIGREKIDSSQSYVFAANHQSAYDIFLIYGWLNNRFKWIMKKELRKIPLVGAACESAGHIFIDRSSTVSALKSIETAQRKLQNGASITVFPEGTRSATGKMGKFKRGAFTIAGSIGLPIVPLTIKGTFEVMPKNSYNIHSGKLTLIIHDPIPYSKELFEDNQQVLINQVHDIIEQGL</sequence>
<evidence type="ECO:0000256" key="7">
    <source>
        <dbReference type="ARBA" id="ARBA00022679"/>
    </source>
</evidence>
<keyword evidence="13" id="KW-1185">Reference proteome</keyword>
<comment type="pathway">
    <text evidence="3">Lipid metabolism.</text>
</comment>
<evidence type="ECO:0000256" key="9">
    <source>
        <dbReference type="RuleBase" id="RU361267"/>
    </source>
</evidence>
<evidence type="ECO:0000256" key="3">
    <source>
        <dbReference type="ARBA" id="ARBA00005189"/>
    </source>
</evidence>
<dbReference type="GO" id="GO:0006654">
    <property type="term" value="P:phosphatidic acid biosynthetic process"/>
    <property type="evidence" value="ECO:0007669"/>
    <property type="project" value="TreeGrafter"/>
</dbReference>